<dbReference type="EMBL" id="JACHWJ010000004">
    <property type="protein sequence ID" value="MBB2958400.1"/>
    <property type="molecule type" value="Genomic_DNA"/>
</dbReference>
<sequence>MSVPATNQSAPARLLIAGFGKLGARLAERYSARGTQVFGVRRGEVDGGPGVKLLRANLADPELPPLALPGVDALVVTLPPPVIDGEIAPAGYLRSLENLAAGLPSIPGRVVFVSSTRVFEGRGDGTEISEADAPAPTSVRARSLVNGERSAVDLFGASIIRPSGIYGPGRDSLIRRVLAGDPIQYARRTNRVHESDLVRAIEAMLDRADAPTLLHATDAGPAPLGDVATFVAEQLGAPAPPRIHPEEPSGTLLSGKRMHALLCSLDYPSYRDGYAEIIRARGRH</sequence>
<dbReference type="PANTHER" id="PTHR48079:SF6">
    <property type="entry name" value="NAD(P)-BINDING DOMAIN-CONTAINING PROTEIN-RELATED"/>
    <property type="match status" value="1"/>
</dbReference>
<proteinExistence type="predicted"/>
<dbReference type="AlphaFoldDB" id="A0A7W4YGY4"/>
<evidence type="ECO:0000313" key="3">
    <source>
        <dbReference type="Proteomes" id="UP000545286"/>
    </source>
</evidence>
<organism evidence="2 3">
    <name type="scientific">Pseudoclavibacter helvolus</name>
    <dbReference type="NCBI Taxonomy" id="255205"/>
    <lineage>
        <taxon>Bacteria</taxon>
        <taxon>Bacillati</taxon>
        <taxon>Actinomycetota</taxon>
        <taxon>Actinomycetes</taxon>
        <taxon>Micrococcales</taxon>
        <taxon>Microbacteriaceae</taxon>
        <taxon>Pseudoclavibacter</taxon>
    </lineage>
</organism>
<dbReference type="GO" id="GO:0004029">
    <property type="term" value="F:aldehyde dehydrogenase (NAD+) activity"/>
    <property type="evidence" value="ECO:0007669"/>
    <property type="project" value="TreeGrafter"/>
</dbReference>
<dbReference type="Proteomes" id="UP000545286">
    <property type="component" value="Unassembled WGS sequence"/>
</dbReference>
<protein>
    <submittedName>
        <fullName evidence="2">Nucleoside-diphosphate-sugar epimerase</fullName>
    </submittedName>
</protein>
<dbReference type="RefSeq" id="WP_183625474.1">
    <property type="nucleotide sequence ID" value="NZ_JACHWJ010000004.1"/>
</dbReference>
<dbReference type="Pfam" id="PF04321">
    <property type="entry name" value="RmlD_sub_bind"/>
    <property type="match status" value="1"/>
</dbReference>
<dbReference type="Gene3D" id="3.40.50.720">
    <property type="entry name" value="NAD(P)-binding Rossmann-like Domain"/>
    <property type="match status" value="1"/>
</dbReference>
<dbReference type="InterPro" id="IPR029903">
    <property type="entry name" value="RmlD-like-bd"/>
</dbReference>
<accession>A0A7W4YGY4</accession>
<evidence type="ECO:0000313" key="2">
    <source>
        <dbReference type="EMBL" id="MBB2958400.1"/>
    </source>
</evidence>
<dbReference type="InterPro" id="IPR036291">
    <property type="entry name" value="NAD(P)-bd_dom_sf"/>
</dbReference>
<feature type="domain" description="RmlD-like substrate binding" evidence="1">
    <location>
        <begin position="97"/>
        <end position="237"/>
    </location>
</feature>
<keyword evidence="3" id="KW-1185">Reference proteome</keyword>
<dbReference type="PANTHER" id="PTHR48079">
    <property type="entry name" value="PROTEIN YEEZ"/>
    <property type="match status" value="1"/>
</dbReference>
<dbReference type="InterPro" id="IPR051783">
    <property type="entry name" value="NAD(P)-dependent_oxidoreduct"/>
</dbReference>
<dbReference type="GO" id="GO:0005737">
    <property type="term" value="C:cytoplasm"/>
    <property type="evidence" value="ECO:0007669"/>
    <property type="project" value="TreeGrafter"/>
</dbReference>
<evidence type="ECO:0000259" key="1">
    <source>
        <dbReference type="Pfam" id="PF04321"/>
    </source>
</evidence>
<reference evidence="2 3" key="1">
    <citation type="submission" date="2020-08" db="EMBL/GenBank/DDBJ databases">
        <title>Sequencing the genomes of 1000 actinobacteria strains.</title>
        <authorList>
            <person name="Klenk H.-P."/>
        </authorList>
    </citation>
    <scope>NUCLEOTIDE SEQUENCE [LARGE SCALE GENOMIC DNA]</scope>
    <source>
        <strain evidence="2 3">DSM 20419</strain>
    </source>
</reference>
<dbReference type="SUPFAM" id="SSF51735">
    <property type="entry name" value="NAD(P)-binding Rossmann-fold domains"/>
    <property type="match status" value="1"/>
</dbReference>
<name>A0A7W4YGY4_9MICO</name>
<comment type="caution">
    <text evidence="2">The sequence shown here is derived from an EMBL/GenBank/DDBJ whole genome shotgun (WGS) entry which is preliminary data.</text>
</comment>
<gene>
    <name evidence="2" type="ORF">FHX72_002546</name>
</gene>